<evidence type="ECO:0000313" key="10">
    <source>
        <dbReference type="EMBL" id="SHJ29581.1"/>
    </source>
</evidence>
<keyword evidence="3" id="KW-0119">Carbohydrate metabolism</keyword>
<dbReference type="AlphaFoldDB" id="A0A1M6I554"/>
<evidence type="ECO:0000256" key="7">
    <source>
        <dbReference type="SAM" id="SignalP"/>
    </source>
</evidence>
<comment type="similarity">
    <text evidence="1">Belongs to the glycosyl hydrolase 18 family. Chitinase class II subfamily.</text>
</comment>
<dbReference type="STRING" id="1121302.SAMN02745163_01696"/>
<feature type="domain" description="CBM2" evidence="8">
    <location>
        <begin position="782"/>
        <end position="903"/>
    </location>
</feature>
<dbReference type="Pfam" id="PF00553">
    <property type="entry name" value="CBM_2"/>
    <property type="match status" value="1"/>
</dbReference>
<evidence type="ECO:0000256" key="1">
    <source>
        <dbReference type="ARBA" id="ARBA00009121"/>
    </source>
</evidence>
<dbReference type="GO" id="GO:0006032">
    <property type="term" value="P:chitin catabolic process"/>
    <property type="evidence" value="ECO:0007669"/>
    <property type="project" value="UniProtKB-KW"/>
</dbReference>
<protein>
    <submittedName>
        <fullName evidence="10">Chitinase, GH18 family</fullName>
    </submittedName>
</protein>
<feature type="compositionally biased region" description="Low complexity" evidence="6">
    <location>
        <begin position="697"/>
        <end position="713"/>
    </location>
</feature>
<dbReference type="Gene3D" id="2.60.40.10">
    <property type="entry name" value="Immunoglobulins"/>
    <property type="match status" value="2"/>
</dbReference>
<evidence type="ECO:0000256" key="5">
    <source>
        <dbReference type="RuleBase" id="RU000489"/>
    </source>
</evidence>
<evidence type="ECO:0000259" key="8">
    <source>
        <dbReference type="PROSITE" id="PS51173"/>
    </source>
</evidence>
<accession>A0A1M6I554</accession>
<dbReference type="InterPro" id="IPR008965">
    <property type="entry name" value="CBM2/CBM3_carb-bd_dom_sf"/>
</dbReference>
<keyword evidence="7" id="KW-0732">Signal</keyword>
<dbReference type="RefSeq" id="WP_072986238.1">
    <property type="nucleotide sequence ID" value="NZ_FQZB01000007.1"/>
</dbReference>
<dbReference type="SUPFAM" id="SSF54556">
    <property type="entry name" value="Chitinase insertion domain"/>
    <property type="match status" value="1"/>
</dbReference>
<evidence type="ECO:0000256" key="3">
    <source>
        <dbReference type="ARBA" id="ARBA00023024"/>
    </source>
</evidence>
<dbReference type="GO" id="GO:0030247">
    <property type="term" value="F:polysaccharide binding"/>
    <property type="evidence" value="ECO:0007669"/>
    <property type="project" value="UniProtKB-UniRule"/>
</dbReference>
<dbReference type="SUPFAM" id="SSF81296">
    <property type="entry name" value="E set domains"/>
    <property type="match status" value="2"/>
</dbReference>
<dbReference type="CDD" id="cd06548">
    <property type="entry name" value="GH18_chitinase"/>
    <property type="match status" value="1"/>
</dbReference>
<feature type="region of interest" description="Disordered" evidence="6">
    <location>
        <begin position="697"/>
        <end position="718"/>
    </location>
</feature>
<dbReference type="PANTHER" id="PTHR11177">
    <property type="entry name" value="CHITINASE"/>
    <property type="match status" value="1"/>
</dbReference>
<dbReference type="InterPro" id="IPR050314">
    <property type="entry name" value="Glycosyl_Hydrlase_18"/>
</dbReference>
<keyword evidence="4 5" id="KW-0326">Glycosidase</keyword>
<name>A0A1M6I554_9CLOT</name>
<feature type="domain" description="GH18" evidence="9">
    <location>
        <begin position="50"/>
        <end position="471"/>
    </location>
</feature>
<dbReference type="Gene3D" id="2.60.40.290">
    <property type="match status" value="2"/>
</dbReference>
<dbReference type="PANTHER" id="PTHR11177:SF308">
    <property type="entry name" value="CHITINASE A"/>
    <property type="match status" value="1"/>
</dbReference>
<dbReference type="Pfam" id="PF00704">
    <property type="entry name" value="Glyco_hydro_18"/>
    <property type="match status" value="1"/>
</dbReference>
<dbReference type="InterPro" id="IPR014756">
    <property type="entry name" value="Ig_E-set"/>
</dbReference>
<dbReference type="SUPFAM" id="SSF51445">
    <property type="entry name" value="(Trans)glycosidases"/>
    <property type="match status" value="1"/>
</dbReference>
<evidence type="ECO:0000256" key="6">
    <source>
        <dbReference type="SAM" id="MobiDB-lite"/>
    </source>
</evidence>
<dbReference type="PROSITE" id="PS51910">
    <property type="entry name" value="GH18_2"/>
    <property type="match status" value="1"/>
</dbReference>
<dbReference type="PROSITE" id="PS01095">
    <property type="entry name" value="GH18_1"/>
    <property type="match status" value="1"/>
</dbReference>
<feature type="chain" id="PRO_5013087665" evidence="7">
    <location>
        <begin position="30"/>
        <end position="903"/>
    </location>
</feature>
<evidence type="ECO:0000259" key="9">
    <source>
        <dbReference type="PROSITE" id="PS51910"/>
    </source>
</evidence>
<proteinExistence type="inferred from homology"/>
<keyword evidence="11" id="KW-1185">Reference proteome</keyword>
<sequence>MKSKKFISVISAVAFSVSLLPCFSTNAFAAQNTSQTKDSLSTQESKKVDRNVIAYFPEWAFKQDSHKNYTVDKMPWSKLTHINYAFANVNQSTNKIDFGDKEAAIEKVFPGQTDAFPYKGHFNVLNSYKKNYPNVKTIISVGGWTDTTGFYKMATTQEGRDTFANSCVDFLKTYNFDGLDIDYEYPTSVSEAGNPKDFKISEPLKKQLYGDYVELMKTLRTKLDEASVKDNKKYTLSAAVTASAWILGGMGKGEYLQYLDFVNLMTYDLHGSWNGYVGHNAALYADSRDPETSQIGYPYLNTDWAVKYYEGAISPDKINIGIPYYTRGWKNVKPSSYPGGLYGEAWINKTPGHELGDGAVGIDNIWADYIDNAEEPGGSNPLWHVKNLLKDKSLGYVRYWDDVSKVPYVWNENKKVWLSFEDEQSMQEKVNYVINKNLGGVMIWEIDGDYSTDSNGDFTVGDTLTSIAKNSFDKAGQLVVNPKTNTLPTAKFNVGIEDKFDHPFNEFKLYIQNDTGKAIPADWKLEFDIPNSVLLKSAWGYDYKTEVRGDLIHFTVTPGWQGALPTGKTVLLDGEMILKTSGTPQNMVLNGYASEYEVGSSVIIDDKKPVTPSITASTTSSTDGNYTVTLNLPDNHKGTEYKIYENNSVVKTDKLTSNNSTKISYAATNKTPGKYSYKAELINNFGTSVSNSIDVSVSNSPLPKPLAPKLSSNTSSSNNGQYTVTLDLPANHKGTEYKIYENNSVIKSDKLLIDTASKISLDLANKDNGTYTYKADLINSAGSTSSNSISVVVNKTPIDSNNKLDFKVTSDWGSGANISFTIKNNSLTPIDNWVLIFTFDKKITQLWDCNFKSLGGNKYQVTPPSWANSLAPGGSYTFGGSCAGNVGNIKPANITINGLPVTY</sequence>
<evidence type="ECO:0000256" key="4">
    <source>
        <dbReference type="ARBA" id="ARBA00023295"/>
    </source>
</evidence>
<dbReference type="SMART" id="SM00637">
    <property type="entry name" value="CBD_II"/>
    <property type="match status" value="1"/>
</dbReference>
<dbReference type="Proteomes" id="UP000184310">
    <property type="component" value="Unassembled WGS sequence"/>
</dbReference>
<keyword evidence="3" id="KW-0146">Chitin degradation</keyword>
<dbReference type="InterPro" id="IPR013783">
    <property type="entry name" value="Ig-like_fold"/>
</dbReference>
<evidence type="ECO:0000313" key="11">
    <source>
        <dbReference type="Proteomes" id="UP000184310"/>
    </source>
</evidence>
<organism evidence="10 11">
    <name type="scientific">Clostridium cavendishii DSM 21758</name>
    <dbReference type="NCBI Taxonomy" id="1121302"/>
    <lineage>
        <taxon>Bacteria</taxon>
        <taxon>Bacillati</taxon>
        <taxon>Bacillota</taxon>
        <taxon>Clostridia</taxon>
        <taxon>Eubacteriales</taxon>
        <taxon>Clostridiaceae</taxon>
        <taxon>Clostridium</taxon>
    </lineage>
</organism>
<feature type="signal peptide" evidence="7">
    <location>
        <begin position="1"/>
        <end position="29"/>
    </location>
</feature>
<dbReference type="EMBL" id="FQZB01000007">
    <property type="protein sequence ID" value="SHJ29581.1"/>
    <property type="molecule type" value="Genomic_DNA"/>
</dbReference>
<dbReference type="InterPro" id="IPR011583">
    <property type="entry name" value="Chitinase_II/V-like_cat"/>
</dbReference>
<reference evidence="10 11" key="1">
    <citation type="submission" date="2016-11" db="EMBL/GenBank/DDBJ databases">
        <authorList>
            <person name="Jaros S."/>
            <person name="Januszkiewicz K."/>
            <person name="Wedrychowicz H."/>
        </authorList>
    </citation>
    <scope>NUCLEOTIDE SEQUENCE [LARGE SCALE GENOMIC DNA]</scope>
    <source>
        <strain evidence="10 11">DSM 21758</strain>
    </source>
</reference>
<dbReference type="GO" id="GO:0005975">
    <property type="term" value="P:carbohydrate metabolic process"/>
    <property type="evidence" value="ECO:0007669"/>
    <property type="project" value="InterPro"/>
</dbReference>
<dbReference type="InterPro" id="IPR001223">
    <property type="entry name" value="Glyco_hydro18_cat"/>
</dbReference>
<dbReference type="InterPro" id="IPR001919">
    <property type="entry name" value="CBD2"/>
</dbReference>
<dbReference type="GO" id="GO:0008061">
    <property type="term" value="F:chitin binding"/>
    <property type="evidence" value="ECO:0007669"/>
    <property type="project" value="InterPro"/>
</dbReference>
<dbReference type="GO" id="GO:0004553">
    <property type="term" value="F:hydrolase activity, hydrolyzing O-glycosyl compounds"/>
    <property type="evidence" value="ECO:0007669"/>
    <property type="project" value="InterPro"/>
</dbReference>
<dbReference type="InterPro" id="IPR001579">
    <property type="entry name" value="Glyco_hydro_18_chit_AS"/>
</dbReference>
<dbReference type="SMART" id="SM00636">
    <property type="entry name" value="Glyco_18"/>
    <property type="match status" value="1"/>
</dbReference>
<dbReference type="PROSITE" id="PS51173">
    <property type="entry name" value="CBM2"/>
    <property type="match status" value="1"/>
</dbReference>
<dbReference type="InterPro" id="IPR029070">
    <property type="entry name" value="Chitinase_insertion_sf"/>
</dbReference>
<dbReference type="InterPro" id="IPR012291">
    <property type="entry name" value="CBM2_carb-bd_dom_sf"/>
</dbReference>
<dbReference type="Gene3D" id="3.10.50.10">
    <property type="match status" value="1"/>
</dbReference>
<keyword evidence="2 5" id="KW-0378">Hydrolase</keyword>
<keyword evidence="3" id="KW-0624">Polysaccharide degradation</keyword>
<gene>
    <name evidence="10" type="ORF">SAMN02745163_01696</name>
</gene>
<evidence type="ECO:0000256" key="2">
    <source>
        <dbReference type="ARBA" id="ARBA00022801"/>
    </source>
</evidence>
<dbReference type="Gene3D" id="3.20.20.80">
    <property type="entry name" value="Glycosidases"/>
    <property type="match status" value="1"/>
</dbReference>
<dbReference type="InterPro" id="IPR017853">
    <property type="entry name" value="GH"/>
</dbReference>
<dbReference type="SUPFAM" id="SSF49384">
    <property type="entry name" value="Carbohydrate-binding domain"/>
    <property type="match status" value="1"/>
</dbReference>
<dbReference type="OrthoDB" id="9769314at2"/>